<evidence type="ECO:0000256" key="5">
    <source>
        <dbReference type="ARBA" id="ARBA00022833"/>
    </source>
</evidence>
<dbReference type="PANTHER" id="PTHR16515">
    <property type="entry name" value="PR DOMAIN ZINC FINGER PROTEIN"/>
    <property type="match status" value="1"/>
</dbReference>
<feature type="domain" description="C2H2-type" evidence="10">
    <location>
        <begin position="452"/>
        <end position="475"/>
    </location>
</feature>
<dbReference type="SUPFAM" id="SSF57667">
    <property type="entry name" value="beta-beta-alpha zinc fingers"/>
    <property type="match status" value="6"/>
</dbReference>
<dbReference type="GO" id="GO:0005634">
    <property type="term" value="C:nucleus"/>
    <property type="evidence" value="ECO:0007669"/>
    <property type="project" value="UniProtKB-SubCell"/>
</dbReference>
<keyword evidence="2 9" id="KW-0479">Metal-binding</keyword>
<dbReference type="AlphaFoldDB" id="A0AAV8ZVD3"/>
<dbReference type="InterPro" id="IPR050331">
    <property type="entry name" value="Zinc_finger"/>
</dbReference>
<dbReference type="GO" id="GO:0010468">
    <property type="term" value="P:regulation of gene expression"/>
    <property type="evidence" value="ECO:0007669"/>
    <property type="project" value="TreeGrafter"/>
</dbReference>
<keyword evidence="4 8" id="KW-0863">Zinc-finger</keyword>
<keyword evidence="13" id="KW-1185">Reference proteome</keyword>
<organism evidence="12 13">
    <name type="scientific">Rhamnusium bicolor</name>
    <dbReference type="NCBI Taxonomy" id="1586634"/>
    <lineage>
        <taxon>Eukaryota</taxon>
        <taxon>Metazoa</taxon>
        <taxon>Ecdysozoa</taxon>
        <taxon>Arthropoda</taxon>
        <taxon>Hexapoda</taxon>
        <taxon>Insecta</taxon>
        <taxon>Pterygota</taxon>
        <taxon>Neoptera</taxon>
        <taxon>Endopterygota</taxon>
        <taxon>Coleoptera</taxon>
        <taxon>Polyphaga</taxon>
        <taxon>Cucujiformia</taxon>
        <taxon>Chrysomeloidea</taxon>
        <taxon>Cerambycidae</taxon>
        <taxon>Lepturinae</taxon>
        <taxon>Rhagiini</taxon>
        <taxon>Rhamnusium</taxon>
    </lineage>
</organism>
<dbReference type="GO" id="GO:0008270">
    <property type="term" value="F:zinc ion binding"/>
    <property type="evidence" value="ECO:0007669"/>
    <property type="project" value="UniProtKB-UniRule"/>
</dbReference>
<evidence type="ECO:0000313" key="13">
    <source>
        <dbReference type="Proteomes" id="UP001162156"/>
    </source>
</evidence>
<evidence type="ECO:0000256" key="1">
    <source>
        <dbReference type="ARBA" id="ARBA00004123"/>
    </source>
</evidence>
<evidence type="ECO:0000256" key="3">
    <source>
        <dbReference type="ARBA" id="ARBA00022737"/>
    </source>
</evidence>
<dbReference type="GO" id="GO:0003677">
    <property type="term" value="F:DNA binding"/>
    <property type="evidence" value="ECO:0007669"/>
    <property type="project" value="UniProtKB-KW"/>
</dbReference>
<feature type="binding site" evidence="9">
    <location>
        <position position="150"/>
    </location>
    <ligand>
        <name>Zn(2+)</name>
        <dbReference type="ChEBI" id="CHEBI:29105"/>
    </ligand>
</feature>
<keyword evidence="7" id="KW-0539">Nucleus</keyword>
<feature type="domain" description="C2H2-type" evidence="10">
    <location>
        <begin position="510"/>
        <end position="537"/>
    </location>
</feature>
<evidence type="ECO:0000256" key="6">
    <source>
        <dbReference type="ARBA" id="ARBA00023125"/>
    </source>
</evidence>
<evidence type="ECO:0000256" key="8">
    <source>
        <dbReference type="PROSITE-ProRule" id="PRU00042"/>
    </source>
</evidence>
<feature type="binding site" evidence="9">
    <location>
        <position position="194"/>
    </location>
    <ligand>
        <name>Zn(2+)</name>
        <dbReference type="ChEBI" id="CHEBI:29105"/>
    </ligand>
</feature>
<dbReference type="Pfam" id="PF00096">
    <property type="entry name" value="zf-C2H2"/>
    <property type="match status" value="5"/>
</dbReference>
<keyword evidence="6" id="KW-0238">DNA-binding</keyword>
<comment type="subcellular location">
    <subcellularLocation>
        <location evidence="1">Nucleus</location>
    </subcellularLocation>
</comment>
<feature type="binding site" evidence="9">
    <location>
        <position position="147"/>
    </location>
    <ligand>
        <name>Zn(2+)</name>
        <dbReference type="ChEBI" id="CHEBI:29105"/>
    </ligand>
</feature>
<evidence type="ECO:0000256" key="9">
    <source>
        <dbReference type="PROSITE-ProRule" id="PRU01263"/>
    </source>
</evidence>
<dbReference type="PROSITE" id="PS00028">
    <property type="entry name" value="ZINC_FINGER_C2H2_1"/>
    <property type="match status" value="9"/>
</dbReference>
<protein>
    <submittedName>
        <fullName evidence="12">Uncharacterized protein</fullName>
    </submittedName>
</protein>
<dbReference type="Pfam" id="PF12874">
    <property type="entry name" value="zf-met"/>
    <property type="match status" value="1"/>
</dbReference>
<name>A0AAV8ZVD3_9CUCU</name>
<feature type="domain" description="C2H2-type" evidence="10">
    <location>
        <begin position="425"/>
        <end position="452"/>
    </location>
</feature>
<dbReference type="InterPro" id="IPR012934">
    <property type="entry name" value="Znf_AD"/>
</dbReference>
<reference evidence="12" key="1">
    <citation type="journal article" date="2023" name="Insect Mol. Biol.">
        <title>Genome sequencing provides insights into the evolution of gene families encoding plant cell wall-degrading enzymes in longhorned beetles.</title>
        <authorList>
            <person name="Shin N.R."/>
            <person name="Okamura Y."/>
            <person name="Kirsch R."/>
            <person name="Pauchet Y."/>
        </authorList>
    </citation>
    <scope>NUCLEOTIDE SEQUENCE</scope>
    <source>
        <strain evidence="12">RBIC_L_NR</strain>
    </source>
</reference>
<dbReference type="FunFam" id="3.30.160.60:FF:001182">
    <property type="entry name" value="Zinc finger, C2H2 type"/>
    <property type="match status" value="1"/>
</dbReference>
<feature type="domain" description="ZAD" evidence="11">
    <location>
        <begin position="145"/>
        <end position="221"/>
    </location>
</feature>
<dbReference type="PROSITE" id="PS50157">
    <property type="entry name" value="ZINC_FINGER_C2H2_2"/>
    <property type="match status" value="10"/>
</dbReference>
<feature type="domain" description="C2H2-type" evidence="10">
    <location>
        <begin position="588"/>
        <end position="615"/>
    </location>
</feature>
<feature type="domain" description="C2H2-type" evidence="10">
    <location>
        <begin position="645"/>
        <end position="673"/>
    </location>
</feature>
<feature type="domain" description="C2H2-type" evidence="10">
    <location>
        <begin position="346"/>
        <end position="369"/>
    </location>
</feature>
<dbReference type="SMART" id="SM00868">
    <property type="entry name" value="zf-AD"/>
    <property type="match status" value="1"/>
</dbReference>
<keyword evidence="3" id="KW-0677">Repeat</keyword>
<sequence length="685" mass="79373">MLAVMIYIIKHLFNYTRIIEYVQSILQKTCFSNLSKDRLKRSAVPTIFDLGECGKKAEDKLTDNNQFLACEDSQRTQNHENIISTLAPFLNFGKISEDNSSTIVNPIADIIVDLNDNTNSDSITSTEIVQDTIEHKPHLMNSDSVRCRTCLDIISTQKYYFLMVMGHLTKTIKEMIIFCVPQMASSLSDGDVVCNKCFSALQFCVKFIENCLEVEENLKNVVTKYDDYDNNTVDCIKIDDDYIIKYEPDETENSQDVYTQASVLENEQENHQPASSISDEDGILKSQIDKTENLYLQSGILENVLTNQYQSTVSNFNGNCTKSVQQTFGCPNKILEFLQEVNEKWFKCAYCTKLFKTEYYLLSHMRKVHHKIGKCTDINRFTSTEDLEIHLKIHPPLICEQCGKQFIHQSSLTAHKSTHNEPNSFICEVCGKGYKDRGMLNCHLKLHDNKSFSCDRCSKMFKTKMHLKHHVRNVHISGFAGECNHCGRIFNNRGTLRSHIRLVHLRLKPYKCEICEKTFGRSDYLQQHRRSHNELKENNESKLGRMLRWNLKDLNNSSSEQLSCKLCGKQYQNVSRLKMHLKIHVQRFPCQFCPLTFASNRNCKRHELIHDGMENFFRCNICWKRLKSKEELDKHVEAKHTNPKYPCHVCGIKFHTTYLLSNHNLLEHSAPKDVKKAEQIICESL</sequence>
<evidence type="ECO:0000259" key="10">
    <source>
        <dbReference type="PROSITE" id="PS50157"/>
    </source>
</evidence>
<evidence type="ECO:0000256" key="2">
    <source>
        <dbReference type="ARBA" id="ARBA00022723"/>
    </source>
</evidence>
<comment type="caution">
    <text evidence="12">The sequence shown here is derived from an EMBL/GenBank/DDBJ whole genome shotgun (WGS) entry which is preliminary data.</text>
</comment>
<dbReference type="InterPro" id="IPR013087">
    <property type="entry name" value="Znf_C2H2_type"/>
</dbReference>
<feature type="domain" description="C2H2-type" evidence="10">
    <location>
        <begin position="562"/>
        <end position="589"/>
    </location>
</feature>
<evidence type="ECO:0000313" key="12">
    <source>
        <dbReference type="EMBL" id="KAJ8971398.1"/>
    </source>
</evidence>
<dbReference type="PROSITE" id="PS51915">
    <property type="entry name" value="ZAD"/>
    <property type="match status" value="1"/>
</dbReference>
<feature type="binding site" evidence="9">
    <location>
        <position position="197"/>
    </location>
    <ligand>
        <name>Zn(2+)</name>
        <dbReference type="ChEBI" id="CHEBI:29105"/>
    </ligand>
</feature>
<dbReference type="PANTHER" id="PTHR16515:SF49">
    <property type="entry name" value="GASTRULA ZINC FINGER PROTEIN XLCGF49.1-LIKE-RELATED"/>
    <property type="match status" value="1"/>
</dbReference>
<gene>
    <name evidence="12" type="ORF">NQ314_000731</name>
</gene>
<accession>A0AAV8ZVD3</accession>
<dbReference type="Proteomes" id="UP001162156">
    <property type="component" value="Unassembled WGS sequence"/>
</dbReference>
<dbReference type="EMBL" id="JANEYF010000215">
    <property type="protein sequence ID" value="KAJ8971398.1"/>
    <property type="molecule type" value="Genomic_DNA"/>
</dbReference>
<feature type="domain" description="C2H2-type" evidence="10">
    <location>
        <begin position="481"/>
        <end position="509"/>
    </location>
</feature>
<proteinExistence type="predicted"/>
<dbReference type="InterPro" id="IPR036236">
    <property type="entry name" value="Znf_C2H2_sf"/>
</dbReference>
<dbReference type="FunFam" id="3.30.160.60:FF:000446">
    <property type="entry name" value="Zinc finger protein"/>
    <property type="match status" value="1"/>
</dbReference>
<evidence type="ECO:0000259" key="11">
    <source>
        <dbReference type="PROSITE" id="PS51915"/>
    </source>
</evidence>
<evidence type="ECO:0000256" key="4">
    <source>
        <dbReference type="ARBA" id="ARBA00022771"/>
    </source>
</evidence>
<dbReference type="Gene3D" id="3.30.160.60">
    <property type="entry name" value="Classic Zinc Finger"/>
    <property type="match status" value="5"/>
</dbReference>
<feature type="domain" description="C2H2-type" evidence="10">
    <location>
        <begin position="617"/>
        <end position="645"/>
    </location>
</feature>
<dbReference type="SMART" id="SM00355">
    <property type="entry name" value="ZnF_C2H2"/>
    <property type="match status" value="11"/>
</dbReference>
<evidence type="ECO:0000256" key="7">
    <source>
        <dbReference type="ARBA" id="ARBA00023242"/>
    </source>
</evidence>
<feature type="domain" description="C2H2-type" evidence="10">
    <location>
        <begin position="397"/>
        <end position="424"/>
    </location>
</feature>
<keyword evidence="5 9" id="KW-0862">Zinc</keyword>